<evidence type="ECO:0000256" key="6">
    <source>
        <dbReference type="ARBA" id="ARBA00023212"/>
    </source>
</evidence>
<feature type="compositionally biased region" description="Basic and acidic residues" evidence="9">
    <location>
        <begin position="596"/>
        <end position="618"/>
    </location>
</feature>
<dbReference type="CDD" id="cd01850">
    <property type="entry name" value="CDC_Septin"/>
    <property type="match status" value="1"/>
</dbReference>
<feature type="compositionally biased region" description="Polar residues" evidence="9">
    <location>
        <begin position="66"/>
        <end position="76"/>
    </location>
</feature>
<keyword evidence="2" id="KW-0963">Cytoplasm</keyword>
<keyword evidence="6" id="KW-0206">Cytoskeleton</keyword>
<dbReference type="EMBL" id="JAINUF010000012">
    <property type="protein sequence ID" value="KAJ8345102.1"/>
    <property type="molecule type" value="Genomic_DNA"/>
</dbReference>
<keyword evidence="3" id="KW-0132">Cell division</keyword>
<evidence type="ECO:0000259" key="10">
    <source>
        <dbReference type="PROSITE" id="PS51719"/>
    </source>
</evidence>
<name>A0A9Q1ILJ5_SYNKA</name>
<feature type="compositionally biased region" description="Low complexity" evidence="9">
    <location>
        <begin position="130"/>
        <end position="154"/>
    </location>
</feature>
<dbReference type="PROSITE" id="PS51719">
    <property type="entry name" value="G_SEPTIN"/>
    <property type="match status" value="1"/>
</dbReference>
<feature type="compositionally biased region" description="Low complexity" evidence="9">
    <location>
        <begin position="31"/>
        <end position="47"/>
    </location>
</feature>
<evidence type="ECO:0000256" key="2">
    <source>
        <dbReference type="ARBA" id="ARBA00022490"/>
    </source>
</evidence>
<evidence type="ECO:0000256" key="7">
    <source>
        <dbReference type="ARBA" id="ARBA00023306"/>
    </source>
</evidence>
<dbReference type="AlphaFoldDB" id="A0A9Q1ILJ5"/>
<dbReference type="InterPro" id="IPR030379">
    <property type="entry name" value="G_SEPTIN_dom"/>
</dbReference>
<feature type="compositionally biased region" description="Polar residues" evidence="9">
    <location>
        <begin position="416"/>
        <end position="438"/>
    </location>
</feature>
<feature type="domain" description="Septin-type G" evidence="10">
    <location>
        <begin position="684"/>
        <end position="956"/>
    </location>
</feature>
<keyword evidence="12" id="KW-1185">Reference proteome</keyword>
<comment type="similarity">
    <text evidence="8">Belongs to the TRAFAC class TrmE-Era-EngA-EngB-Septin-like GTPase superfamily. Septin GTPase family.</text>
</comment>
<dbReference type="InterPro" id="IPR016491">
    <property type="entry name" value="Septin"/>
</dbReference>
<organism evidence="11 12">
    <name type="scientific">Synaphobranchus kaupii</name>
    <name type="common">Kaup's arrowtooth eel</name>
    <dbReference type="NCBI Taxonomy" id="118154"/>
    <lineage>
        <taxon>Eukaryota</taxon>
        <taxon>Metazoa</taxon>
        <taxon>Chordata</taxon>
        <taxon>Craniata</taxon>
        <taxon>Vertebrata</taxon>
        <taxon>Euteleostomi</taxon>
        <taxon>Actinopterygii</taxon>
        <taxon>Neopterygii</taxon>
        <taxon>Teleostei</taxon>
        <taxon>Anguilliformes</taxon>
        <taxon>Synaphobranchidae</taxon>
        <taxon>Synaphobranchus</taxon>
    </lineage>
</organism>
<evidence type="ECO:0000256" key="3">
    <source>
        <dbReference type="ARBA" id="ARBA00022618"/>
    </source>
</evidence>
<proteinExistence type="inferred from homology"/>
<evidence type="ECO:0000256" key="1">
    <source>
        <dbReference type="ARBA" id="ARBA00004245"/>
    </source>
</evidence>
<dbReference type="Gene3D" id="3.40.50.300">
    <property type="entry name" value="P-loop containing nucleotide triphosphate hydrolases"/>
    <property type="match status" value="1"/>
</dbReference>
<evidence type="ECO:0000256" key="4">
    <source>
        <dbReference type="ARBA" id="ARBA00022741"/>
    </source>
</evidence>
<feature type="compositionally biased region" description="Polar residues" evidence="9">
    <location>
        <begin position="362"/>
        <end position="395"/>
    </location>
</feature>
<keyword evidence="7" id="KW-0131">Cell cycle</keyword>
<evidence type="ECO:0000256" key="9">
    <source>
        <dbReference type="SAM" id="MobiDB-lite"/>
    </source>
</evidence>
<sequence>MSDTSVNDHLEGILSDFEALKRSFDIEDEIPAFSPSPAHSSPFSPAPNKTNDGRGPANHTPPPYQSRISISPSPAQSPVLKNKIVTSLSFNRGTTTGPGVRVNGNASSGISRASSFQSRFNPNGFSSSGLGSHNDSLRSSSSSLDSQASLSKQSHCGSASSGGLPQGPMGRREFKTTGLVGPALKKFSSHGNVFRSEVEVSSVPAGEPVAVIHGSMPSLDLQGGGSRGVASLGARFGQTGATWSPYASRQQCVASSPRHLTPKPKEVAKLNKFPLDLENLVAKPQAPPAETSPPPKPPPRFHPKPAGAPSPAPAVPPMPVAGGLSGVDLGLSPGNGEMVEPVLAPGPFGVPAVRATPVPLSPAQTPELTQITQSQVVQLTPSGPQPPTSLNVSRETCQELPGMGSETVGSPDKEVPQSNESTVSPDKEVPQTNESVGSSDKEAPQVNESIVSPDKEVPQTNENVGSPDKEAPQVNESIVSPDKEVPQATESVQSPNKELPQANESTGWPDMEEPQTNESVDLPDKEVPQGNENEASPDKELSRANESIGSPEKEIPGANENTVSPSQEAPRVNESVGSILQRIASFSRADSTGPGPKEDNRHGNKDKTEGPDFRQKEEREEDTPTQALEPDVQVAEKEEEPEEQAPPACPKEPSPEGYITGHELFGYVGIEAVLDQMRRKAMKTGFEFNIMVVGQSGLGKSTMVNTLFKSKVSRKSCTPNYEENISKTVNLQSVSHVIEERGVKMKLTVIDTPGFGDQINNENCWEPIVKYVNEQYEKYLKEELNINRKRRIPDTRVHCCVYFLPATGHWLRPLDVEFMKRLGLIVSIVPVIAKADTLTIEERLEFKQRIRKDLQVNGIRVYPQTEYDEDGDDRIMNDKIREKIPFAVVGTDKEHKVNGNKVLGRKTKWGIIEVENVAHCEFANLRDLLIRSHLQDLKDVTHNIHYETYRVRRLNESNLNGLGISALNPVNGVAEKSEAESHL</sequence>
<feature type="compositionally biased region" description="Polar residues" evidence="9">
    <location>
        <begin position="488"/>
        <end position="506"/>
    </location>
</feature>
<evidence type="ECO:0000313" key="11">
    <source>
        <dbReference type="EMBL" id="KAJ8345102.1"/>
    </source>
</evidence>
<feature type="region of interest" description="Disordered" evidence="9">
    <location>
        <begin position="284"/>
        <end position="657"/>
    </location>
</feature>
<evidence type="ECO:0000256" key="8">
    <source>
        <dbReference type="RuleBase" id="RU004560"/>
    </source>
</evidence>
<keyword evidence="4 8" id="KW-0547">Nucleotide-binding</keyword>
<feature type="compositionally biased region" description="Pro residues" evidence="9">
    <location>
        <begin position="285"/>
        <end position="319"/>
    </location>
</feature>
<dbReference type="FunFam" id="3.40.50.300:FF:000143">
    <property type="entry name" value="septin-9 isoform X1"/>
    <property type="match status" value="1"/>
</dbReference>
<dbReference type="Pfam" id="PF00735">
    <property type="entry name" value="Septin"/>
    <property type="match status" value="1"/>
</dbReference>
<gene>
    <name evidence="11" type="ORF">SKAU_G00292950</name>
</gene>
<protein>
    <recommendedName>
        <fullName evidence="10">Septin-type G domain-containing protein</fullName>
    </recommendedName>
</protein>
<dbReference type="GO" id="GO:0005525">
    <property type="term" value="F:GTP binding"/>
    <property type="evidence" value="ECO:0007669"/>
    <property type="project" value="UniProtKB-KW"/>
</dbReference>
<comment type="caution">
    <text evidence="11">The sequence shown here is derived from an EMBL/GenBank/DDBJ whole genome shotgun (WGS) entry which is preliminary data.</text>
</comment>
<dbReference type="SUPFAM" id="SSF52540">
    <property type="entry name" value="P-loop containing nucleoside triphosphate hydrolases"/>
    <property type="match status" value="1"/>
</dbReference>
<dbReference type="GO" id="GO:0051301">
    <property type="term" value="P:cell division"/>
    <property type="evidence" value="ECO:0007669"/>
    <property type="project" value="UniProtKB-KW"/>
</dbReference>
<evidence type="ECO:0000256" key="5">
    <source>
        <dbReference type="ARBA" id="ARBA00023134"/>
    </source>
</evidence>
<dbReference type="GO" id="GO:0005856">
    <property type="term" value="C:cytoskeleton"/>
    <property type="evidence" value="ECO:0007669"/>
    <property type="project" value="UniProtKB-SubCell"/>
</dbReference>
<dbReference type="Proteomes" id="UP001152622">
    <property type="component" value="Chromosome 12"/>
</dbReference>
<comment type="subcellular location">
    <subcellularLocation>
        <location evidence="1">Cytoplasm</location>
        <location evidence="1">Cytoskeleton</location>
    </subcellularLocation>
</comment>
<accession>A0A9Q1ILJ5</accession>
<dbReference type="OrthoDB" id="416553at2759"/>
<dbReference type="PANTHER" id="PTHR18884">
    <property type="entry name" value="SEPTIN"/>
    <property type="match status" value="1"/>
</dbReference>
<keyword evidence="5 8" id="KW-0342">GTP-binding</keyword>
<reference evidence="11" key="1">
    <citation type="journal article" date="2023" name="Science">
        <title>Genome structures resolve the early diversification of teleost fishes.</title>
        <authorList>
            <person name="Parey E."/>
            <person name="Louis A."/>
            <person name="Montfort J."/>
            <person name="Bouchez O."/>
            <person name="Roques C."/>
            <person name="Iampietro C."/>
            <person name="Lluch J."/>
            <person name="Castinel A."/>
            <person name="Donnadieu C."/>
            <person name="Desvignes T."/>
            <person name="Floi Bucao C."/>
            <person name="Jouanno E."/>
            <person name="Wen M."/>
            <person name="Mejri S."/>
            <person name="Dirks R."/>
            <person name="Jansen H."/>
            <person name="Henkel C."/>
            <person name="Chen W.J."/>
            <person name="Zahm M."/>
            <person name="Cabau C."/>
            <person name="Klopp C."/>
            <person name="Thompson A.W."/>
            <person name="Robinson-Rechavi M."/>
            <person name="Braasch I."/>
            <person name="Lecointre G."/>
            <person name="Bobe J."/>
            <person name="Postlethwait J.H."/>
            <person name="Berthelot C."/>
            <person name="Roest Crollius H."/>
            <person name="Guiguen Y."/>
        </authorList>
    </citation>
    <scope>NUCLEOTIDE SEQUENCE</scope>
    <source>
        <strain evidence="11">WJC10195</strain>
    </source>
</reference>
<feature type="region of interest" description="Disordered" evidence="9">
    <location>
        <begin position="28"/>
        <end position="78"/>
    </location>
</feature>
<evidence type="ECO:0000313" key="12">
    <source>
        <dbReference type="Proteomes" id="UP001152622"/>
    </source>
</evidence>
<dbReference type="InterPro" id="IPR027417">
    <property type="entry name" value="P-loop_NTPase"/>
</dbReference>
<feature type="region of interest" description="Disordered" evidence="9">
    <location>
        <begin position="124"/>
        <end position="174"/>
    </location>
</feature>